<proteinExistence type="predicted"/>
<reference evidence="1" key="2">
    <citation type="journal article" date="2023" name="Microbiol Resour">
        <title>Decontamination and Annotation of the Draft Genome Sequence of the Oomycete Lagenidium giganteum ARSEF 373.</title>
        <authorList>
            <person name="Morgan W.R."/>
            <person name="Tartar A."/>
        </authorList>
    </citation>
    <scope>NUCLEOTIDE SEQUENCE</scope>
    <source>
        <strain evidence="1">ARSEF 373</strain>
    </source>
</reference>
<gene>
    <name evidence="1" type="ORF">N0F65_008533</name>
</gene>
<evidence type="ECO:0000313" key="1">
    <source>
        <dbReference type="EMBL" id="DBA00890.1"/>
    </source>
</evidence>
<reference evidence="1" key="1">
    <citation type="submission" date="2022-11" db="EMBL/GenBank/DDBJ databases">
        <authorList>
            <person name="Morgan W.R."/>
            <person name="Tartar A."/>
        </authorList>
    </citation>
    <scope>NUCLEOTIDE SEQUENCE</scope>
    <source>
        <strain evidence="1">ARSEF 373</strain>
    </source>
</reference>
<accession>A0AAV2Z8D1</accession>
<comment type="caution">
    <text evidence="1">The sequence shown here is derived from an EMBL/GenBank/DDBJ whole genome shotgun (WGS) entry which is preliminary data.</text>
</comment>
<keyword evidence="2" id="KW-1185">Reference proteome</keyword>
<protein>
    <submittedName>
        <fullName evidence="1">Uncharacterized protein</fullName>
    </submittedName>
</protein>
<dbReference type="SUPFAM" id="SSF52058">
    <property type="entry name" value="L domain-like"/>
    <property type="match status" value="1"/>
</dbReference>
<evidence type="ECO:0000313" key="2">
    <source>
        <dbReference type="Proteomes" id="UP001146120"/>
    </source>
</evidence>
<name>A0AAV2Z8D1_9STRA</name>
<dbReference type="PROSITE" id="PS51450">
    <property type="entry name" value="LRR"/>
    <property type="match status" value="1"/>
</dbReference>
<dbReference type="Proteomes" id="UP001146120">
    <property type="component" value="Unassembled WGS sequence"/>
</dbReference>
<dbReference type="AlphaFoldDB" id="A0AAV2Z8D1"/>
<dbReference type="InterPro" id="IPR001611">
    <property type="entry name" value="Leu-rich_rpt"/>
</dbReference>
<dbReference type="EMBL" id="DAKRPA010000057">
    <property type="protein sequence ID" value="DBA00890.1"/>
    <property type="molecule type" value="Genomic_DNA"/>
</dbReference>
<organism evidence="1 2">
    <name type="scientific">Lagenidium giganteum</name>
    <dbReference type="NCBI Taxonomy" id="4803"/>
    <lineage>
        <taxon>Eukaryota</taxon>
        <taxon>Sar</taxon>
        <taxon>Stramenopiles</taxon>
        <taxon>Oomycota</taxon>
        <taxon>Peronosporomycetes</taxon>
        <taxon>Pythiales</taxon>
        <taxon>Pythiaceae</taxon>
    </lineage>
</organism>
<sequence length="169" mass="18606">MIIDTETLPLDALPHVLVCKLVEHSSRIAGTALGDIEILHTNLSVIPGDHSAIEYIPESLMRITLIELREKYPFYTLIELSLSGNNLEDVSVLAHLLATVGRLLLDDNPLRVLPTSFENAVIEISAFSAEHTLVGDVPLVLTDKIAKPQEHQCPLRLSVTRVSTDDNLI</sequence>